<feature type="domain" description="Hint" evidence="3">
    <location>
        <begin position="2047"/>
        <end position="2149"/>
    </location>
</feature>
<organism evidence="4 5">
    <name type="scientific">Streptomyces pluripotens</name>
    <dbReference type="NCBI Taxonomy" id="1355015"/>
    <lineage>
        <taxon>Bacteria</taxon>
        <taxon>Bacillati</taxon>
        <taxon>Actinomycetota</taxon>
        <taxon>Actinomycetes</taxon>
        <taxon>Kitasatosporales</taxon>
        <taxon>Streptomycetaceae</taxon>
        <taxon>Streptomyces</taxon>
    </lineage>
</organism>
<dbReference type="KEGG" id="splu:LK06_010570"/>
<feature type="compositionally biased region" description="Polar residues" evidence="1">
    <location>
        <begin position="826"/>
        <end position="841"/>
    </location>
</feature>
<feature type="region of interest" description="Disordered" evidence="1">
    <location>
        <begin position="244"/>
        <end position="268"/>
    </location>
</feature>
<accession>A0A221NXB3</accession>
<dbReference type="PANTHER" id="PTHR32305">
    <property type="match status" value="1"/>
</dbReference>
<dbReference type="Pfam" id="PF07591">
    <property type="entry name" value="PT-HINT"/>
    <property type="match status" value="1"/>
</dbReference>
<dbReference type="Pfam" id="PF14412">
    <property type="entry name" value="AHH"/>
    <property type="match status" value="1"/>
</dbReference>
<dbReference type="CDD" id="cd00081">
    <property type="entry name" value="Hint"/>
    <property type="match status" value="1"/>
</dbReference>
<dbReference type="EMBL" id="CP022433">
    <property type="protein sequence ID" value="ASN24590.1"/>
    <property type="molecule type" value="Genomic_DNA"/>
</dbReference>
<dbReference type="Gene3D" id="2.170.16.10">
    <property type="entry name" value="Hedgehog/Intein (Hint) domain"/>
    <property type="match status" value="1"/>
</dbReference>
<reference evidence="4 5" key="1">
    <citation type="submission" date="2017-07" db="EMBL/GenBank/DDBJ databases">
        <title>Genome sequence of Streptomyces pluripotens MUSC 137T.</title>
        <authorList>
            <person name="Ser H.-L."/>
            <person name="Lee L.-H."/>
        </authorList>
    </citation>
    <scope>NUCLEOTIDE SEQUENCE [LARGE SCALE GENOMIC DNA]</scope>
    <source>
        <strain evidence="4 5">MUSC 137</strain>
    </source>
</reference>
<evidence type="ECO:0000313" key="4">
    <source>
        <dbReference type="EMBL" id="ASN24590.1"/>
    </source>
</evidence>
<gene>
    <name evidence="4" type="ORF">LK07_11690</name>
</gene>
<protein>
    <recommendedName>
        <fullName evidence="3">Hint domain-containing protein</fullName>
    </recommendedName>
</protein>
<dbReference type="STRING" id="1355015.LK06_010570"/>
<feature type="region of interest" description="Disordered" evidence="1">
    <location>
        <begin position="1198"/>
        <end position="1218"/>
    </location>
</feature>
<name>A0A221NXB3_9ACTN</name>
<dbReference type="InterPro" id="IPR032871">
    <property type="entry name" value="AHH_dom_containing"/>
</dbReference>
<feature type="region of interest" description="Disordered" evidence="1">
    <location>
        <begin position="1355"/>
        <end position="1376"/>
    </location>
</feature>
<feature type="region of interest" description="Disordered" evidence="1">
    <location>
        <begin position="822"/>
        <end position="841"/>
    </location>
</feature>
<feature type="compositionally biased region" description="Polar residues" evidence="1">
    <location>
        <begin position="1207"/>
        <end position="1218"/>
    </location>
</feature>
<feature type="compositionally biased region" description="Polar residues" evidence="1">
    <location>
        <begin position="1825"/>
        <end position="1835"/>
    </location>
</feature>
<dbReference type="InterPro" id="IPR022385">
    <property type="entry name" value="Rhs_assc_core"/>
</dbReference>
<dbReference type="NCBIfam" id="TIGR03696">
    <property type="entry name" value="Rhs_assc_core"/>
    <property type="match status" value="1"/>
</dbReference>
<keyword evidence="2" id="KW-0732">Signal</keyword>
<dbReference type="InterPro" id="IPR050708">
    <property type="entry name" value="T6SS_VgrG/RHS"/>
</dbReference>
<sequence>MAALASKSLLAGLLSVVAFAPPAAVAAPQDGTPSVPSRKLDDPVPQATEQGMSKAPAVVWPAAGEQTVDLATDTTSTVPEDSPPAGSVSVVSVRAAEPKSPALTRSELGAASGEVDLPPSKVDVQVLDHHKAEAAGGLGLAVRVYRADGGTLSGPAEISIDYSKFANAYGGGFAGRLRLLKLPACAATTPEVRACRKGEYVDAVNDTRAQRLTATVEAAPQQDTDSGLSTMSYATTASTTTDSSVYTLTTGSSSDEGDYRASPMSPSGKWDVSRGSGAFTYSVPIQVPAPPVGNAPGISFTYNSQSIDGRTSASNNQASAVGMGWEMNAGGFIERRYKNCSQDGLPTIGDLCWASPNPSAEPSGAVYVIHLGGVSSELVQDNNGTGSYHLKDDPGWRVQRLTHDSNDWSQDYWVISHQDGTRYYFGWGKSQRSGEATNSTLRVPVVGNDSGEPCHGQFPEPCDQTWRWNLDRVVTPNEVETAYFYDKDTNYYRSVAASDKAREYDSAGYLTRIEYGWSSQISNAQLPAKVDFTYYNRCVERMDEKDPLDNTTPSCPTIDSSPSSYPDVPVDLICDGSSDDYACAGKTYYPTFFERKMLWDIKTYVRDNDAASWDLVMRYQLRHALMNPSGSVDGQLWLDYIQRRGYSGTDITLPTLNFNGEWQDNLVGSGELNFRRINKVYTDTGSTISVTYGHATDAGGTISRQCDANNLPSQSDNHYECFWQKWTPEGETTAKTGWFKKFVVTRVDVDPGDLADGDPQMTTTYEYDGAPGWRFTADPLVDDEDETWSDWRGYGKVLVTTGAGSNKHSTYTWLYRGLDGDRTSKTDSSQTRSVDVTDSEGATWTDSPWLAGRTLETSVRDDNGTSQQRVWHKYWVHDTAQYTGLPDARFVRESETRAYDKLHTSTSDLSTWREHVVQHEYDDNEAASTTFGLPMRIDDWGESGVSDNQCTEFGRAYNTSTLDSTGTQRWMVYQDDVRHYTVGCTTQAQDQANGQDTLHQDQRTVTYYDGATSFTDNNTALVDGNPTEVRAYTDATHYRKITHAYDAAGRVTKTWDGKQNLTTTTYAPATSWPVNGVTTTTPDPDGTGPAAAMTSTTYLSRYFAKPWKIVNANGNTTHVVYDAVGRVSKVFKPTETANYPDGNPSMKFAYSIPVADTSSGVPDEATGEPLKATSQVLQSGSTYTEAVAYTDGLGRARETQVPAPSGTGRTVTTTRYDSSGNVAGASSPFYNSGSAGSGLVNPAVSDIPSYGDVQVDWAGRTTLSQIQVNGVVQATGKTTTAYDGADKTTVTPPEGGATDTYTDVYGHTTQVVEHNGSSAYTTHYAYTRSGKLKQVTDTKGNVTTYGYDWAGDRTSTNDPDTGASSTTYDENGNVGTATDNGTTLTYQYDNLGRQTAVSQGSTLLSQTAYDTAPGGLGRLASSTSYANGKAYTQSVTGYDDRGRATGKKVTVPDDGSGFTGSYTFGYGYDLADHMTSVSYPAVGGLPAETVTTTYTAQGRPSKVSSPLATYQSSIDFDHLGRLNGRAYGTSGGSDATVNRAYAYNDTNGTGALAGIQTTVTAASTTTTAQDDTYSRDLGGQITGITDGVTQQSECYKYDDLDRLTQAWTTQATDNCTGSAAPDLSSSLDPYDQTYTYDALGNLMSIKDTTASGTTTKTYHYPGYSTDNSTYTPGQAHPHAVTQAGSDTFTYNTSGQMTSRTVGGVTSTLDWNPQNRVNQITQHKTTGDETSTYVYDAGGTVLLRTSPQENVLYLDGHELHKAAGGSVKATRMYSAAGTTVAMRQDDGTSDGKLTWLLSDTQASTSLLIAADGTVTRRRYTPFGKQRGSTDLPSTTDRGFLGKPEDDSTGLSILGARMYDPTLGRFISPDELTSPYDPQGLSGYSYSGNNPIAFSDPSGLHPVTQCDGGCSSPGDQVYRDWMTPNGDGTWGYHYENTVYNYSNTGAVESAAKAGSDLPYGKKVVYKPQGTGVGKFLKVIAKAIYHASGLSDGVGCVTDPTWGQCLQAGALITATILSGGEDDLAIMGARGLEEGVEGEVAGDAARLLKNCSFSPDTKVVMGSGKAKPIGKIKVGDKVQAADPENGKHQGARTVQHVWINHDHDLLDLTIRTKDGHTATLHTTANHPFWDDTTHTWVPAGALHHGDALNTPTNHHAYVITTHVTPGAANRWNLTVQQLHTYYVLAGQTPVLVHNTCSSNAKILGENMEAAGTVRPPETAAHHIVASTSPKAAAARQQLAKFGIDINDADNGVFLPRGSASVNPSGASVHSRIHTNDYYTYVNDMIGGARNAGEARDVLGYLRSQLQGGYWP</sequence>
<dbReference type="SUPFAM" id="SSF51294">
    <property type="entry name" value="Hedgehog/intein (Hint) domain"/>
    <property type="match status" value="1"/>
</dbReference>
<evidence type="ECO:0000313" key="5">
    <source>
        <dbReference type="Proteomes" id="UP000031501"/>
    </source>
</evidence>
<feature type="region of interest" description="Disordered" evidence="1">
    <location>
        <begin position="1819"/>
        <end position="1844"/>
    </location>
</feature>
<dbReference type="PANTHER" id="PTHR32305:SF17">
    <property type="entry name" value="TRNA NUCLEASE WAPA"/>
    <property type="match status" value="1"/>
</dbReference>
<dbReference type="InterPro" id="IPR003587">
    <property type="entry name" value="Hint_dom_N"/>
</dbReference>
<dbReference type="Gene3D" id="2.180.10.10">
    <property type="entry name" value="RHS repeat-associated core"/>
    <property type="match status" value="1"/>
</dbReference>
<evidence type="ECO:0000259" key="3">
    <source>
        <dbReference type="SMART" id="SM00306"/>
    </source>
</evidence>
<feature type="chain" id="PRO_5011240084" description="Hint domain-containing protein" evidence="2">
    <location>
        <begin position="27"/>
        <end position="2308"/>
    </location>
</feature>
<dbReference type="Proteomes" id="UP000031501">
    <property type="component" value="Chromosome"/>
</dbReference>
<feature type="region of interest" description="Disordered" evidence="1">
    <location>
        <begin position="25"/>
        <end position="56"/>
    </location>
</feature>
<proteinExistence type="predicted"/>
<keyword evidence="5" id="KW-1185">Reference proteome</keyword>
<dbReference type="SMART" id="SM00306">
    <property type="entry name" value="HintN"/>
    <property type="match status" value="1"/>
</dbReference>
<feature type="signal peptide" evidence="2">
    <location>
        <begin position="1"/>
        <end position="26"/>
    </location>
</feature>
<dbReference type="InterPro" id="IPR036844">
    <property type="entry name" value="Hint_dom_sf"/>
</dbReference>
<evidence type="ECO:0000256" key="1">
    <source>
        <dbReference type="SAM" id="MobiDB-lite"/>
    </source>
</evidence>
<evidence type="ECO:0000256" key="2">
    <source>
        <dbReference type="SAM" id="SignalP"/>
    </source>
</evidence>